<comment type="catalytic activity">
    <reaction evidence="10 11">
        <text>UMP + ATP = UDP + ADP</text>
        <dbReference type="Rhea" id="RHEA:24400"/>
        <dbReference type="ChEBI" id="CHEBI:30616"/>
        <dbReference type="ChEBI" id="CHEBI:57865"/>
        <dbReference type="ChEBI" id="CHEBI:58223"/>
        <dbReference type="ChEBI" id="CHEBI:456216"/>
        <dbReference type="EC" id="2.7.4.22"/>
    </reaction>
</comment>
<evidence type="ECO:0000256" key="7">
    <source>
        <dbReference type="ARBA" id="ARBA00022777"/>
    </source>
</evidence>
<evidence type="ECO:0000256" key="3">
    <source>
        <dbReference type="ARBA" id="ARBA00007614"/>
    </source>
</evidence>
<gene>
    <name evidence="11 13" type="primary">pyrH</name>
    <name evidence="13" type="ORF">K1J50_07410</name>
</gene>
<protein>
    <recommendedName>
        <fullName evidence="11">Uridylate kinase</fullName>
        <shortName evidence="11">UK</shortName>
        <ecNumber evidence="11">2.7.4.22</ecNumber>
    </recommendedName>
    <alternativeName>
        <fullName evidence="11">Uridine monophosphate kinase</fullName>
        <shortName evidence="11">UMP kinase</shortName>
        <shortName evidence="11">UMPK</shortName>
    </alternativeName>
</protein>
<comment type="function">
    <text evidence="11">Catalyzes the reversible phosphorylation of UMP to UDP.</text>
</comment>
<keyword evidence="4 11" id="KW-0963">Cytoplasm</keyword>
<feature type="binding site" evidence="11">
    <location>
        <position position="174"/>
    </location>
    <ligand>
        <name>ATP</name>
        <dbReference type="ChEBI" id="CHEBI:30616"/>
    </ligand>
</feature>
<dbReference type="PANTHER" id="PTHR42833">
    <property type="entry name" value="URIDYLATE KINASE"/>
    <property type="match status" value="1"/>
</dbReference>
<comment type="caution">
    <text evidence="13">The sequence shown here is derived from an EMBL/GenBank/DDBJ whole genome shotgun (WGS) entry which is preliminary data.</text>
</comment>
<evidence type="ECO:0000256" key="2">
    <source>
        <dbReference type="ARBA" id="ARBA00004791"/>
    </source>
</evidence>
<evidence type="ECO:0000256" key="10">
    <source>
        <dbReference type="ARBA" id="ARBA00047767"/>
    </source>
</evidence>
<dbReference type="GO" id="GO:0033862">
    <property type="term" value="F:UMP kinase activity"/>
    <property type="evidence" value="ECO:0007669"/>
    <property type="project" value="UniProtKB-EC"/>
</dbReference>
<dbReference type="HAMAP" id="MF_01220_B">
    <property type="entry name" value="PyrH_B"/>
    <property type="match status" value="1"/>
</dbReference>
<dbReference type="Pfam" id="PF00696">
    <property type="entry name" value="AA_kinase"/>
    <property type="match status" value="1"/>
</dbReference>
<comment type="subunit">
    <text evidence="11">Homohexamer.</text>
</comment>
<evidence type="ECO:0000256" key="8">
    <source>
        <dbReference type="ARBA" id="ARBA00022840"/>
    </source>
</evidence>
<dbReference type="EMBL" id="JAHZUY010000013">
    <property type="protein sequence ID" value="MBW8269313.1"/>
    <property type="molecule type" value="Genomic_DNA"/>
</dbReference>
<keyword evidence="8 11" id="KW-0067">ATP-binding</keyword>
<dbReference type="InterPro" id="IPR036393">
    <property type="entry name" value="AceGlu_kinase-like_sf"/>
</dbReference>
<comment type="similarity">
    <text evidence="3 11">Belongs to the UMP kinase family.</text>
</comment>
<comment type="caution">
    <text evidence="11">Lacks conserved residue(s) required for the propagation of feature annotation.</text>
</comment>
<sequence length="244" mass="26423">MTAVKPPLYKRVLLKVSGEALMGEREYGLDTAACRRIAEDVKGVVDLGVQVCLVIGGGNIFRGVSAAAAGMDRAQADYIGMLATVMNALAMQSALEKIGVATRVQSAIPMTSVCEPYIRRRAERHMEKGRVVIFAAGTGNPFFTTDTAAALRAAEMRCDALFKGTQVDGVYSADPRKNPRAERYETLTYLDMLARDLQVMDAAAISLARENKLPIVVFNIHEPGAFTAVMKGEGRFTTVVEQTQ</sequence>
<evidence type="ECO:0000256" key="5">
    <source>
        <dbReference type="ARBA" id="ARBA00022679"/>
    </source>
</evidence>
<dbReference type="NCBIfam" id="TIGR02075">
    <property type="entry name" value="pyrH_bact"/>
    <property type="match status" value="1"/>
</dbReference>
<evidence type="ECO:0000256" key="11">
    <source>
        <dbReference type="HAMAP-Rule" id="MF_01220"/>
    </source>
</evidence>
<comment type="pathway">
    <text evidence="2 11">Pyrimidine metabolism; CTP biosynthesis via de novo pathway; UDP from UMP (UMPK route): step 1/1.</text>
</comment>
<keyword evidence="9 11" id="KW-0665">Pyrimidine biosynthesis</keyword>
<feature type="binding site" evidence="11">
    <location>
        <position position="166"/>
    </location>
    <ligand>
        <name>ATP</name>
        <dbReference type="ChEBI" id="CHEBI:30616"/>
    </ligand>
</feature>
<feature type="binding site" evidence="11">
    <location>
        <position position="58"/>
    </location>
    <ligand>
        <name>ATP</name>
        <dbReference type="ChEBI" id="CHEBI:30616"/>
    </ligand>
</feature>
<proteinExistence type="inferred from homology"/>
<keyword evidence="14" id="KW-1185">Reference proteome</keyword>
<comment type="subcellular location">
    <subcellularLocation>
        <location evidence="1 11">Cytoplasm</location>
    </subcellularLocation>
</comment>
<feature type="binding site" evidence="11">
    <location>
        <position position="77"/>
    </location>
    <ligand>
        <name>UMP</name>
        <dbReference type="ChEBI" id="CHEBI:57865"/>
    </ligand>
</feature>
<evidence type="ECO:0000259" key="12">
    <source>
        <dbReference type="Pfam" id="PF00696"/>
    </source>
</evidence>
<dbReference type="PIRSF" id="PIRSF005650">
    <property type="entry name" value="Uridylate_kin"/>
    <property type="match status" value="1"/>
</dbReference>
<keyword evidence="5 11" id="KW-0808">Transferase</keyword>
<comment type="activity regulation">
    <text evidence="11">Inhibited by UTP.</text>
</comment>
<keyword evidence="7 11" id="KW-0418">Kinase</keyword>
<evidence type="ECO:0000313" key="14">
    <source>
        <dbReference type="Proteomes" id="UP001519924"/>
    </source>
</evidence>
<evidence type="ECO:0000256" key="4">
    <source>
        <dbReference type="ARBA" id="ARBA00022490"/>
    </source>
</evidence>
<evidence type="ECO:0000313" key="13">
    <source>
        <dbReference type="EMBL" id="MBW8269313.1"/>
    </source>
</evidence>
<feature type="binding site" evidence="11">
    <location>
        <position position="165"/>
    </location>
    <ligand>
        <name>ATP</name>
        <dbReference type="ChEBI" id="CHEBI:30616"/>
    </ligand>
</feature>
<keyword evidence="6 11" id="KW-0547">Nucleotide-binding</keyword>
<dbReference type="SUPFAM" id="SSF53633">
    <property type="entry name" value="Carbamate kinase-like"/>
    <property type="match status" value="1"/>
</dbReference>
<dbReference type="InterPro" id="IPR011817">
    <property type="entry name" value="Uridylate_kinase"/>
</dbReference>
<accession>A0ABS7F125</accession>
<evidence type="ECO:0000256" key="9">
    <source>
        <dbReference type="ARBA" id="ARBA00022975"/>
    </source>
</evidence>
<feature type="binding site" evidence="11">
    <location>
        <position position="57"/>
    </location>
    <ligand>
        <name>UMP</name>
        <dbReference type="ChEBI" id="CHEBI:57865"/>
    </ligand>
</feature>
<evidence type="ECO:0000256" key="1">
    <source>
        <dbReference type="ARBA" id="ARBA00004496"/>
    </source>
</evidence>
<feature type="binding site" evidence="11">
    <location>
        <begin position="138"/>
        <end position="145"/>
    </location>
    <ligand>
        <name>UMP</name>
        <dbReference type="ChEBI" id="CHEBI:57865"/>
    </ligand>
</feature>
<dbReference type="PANTHER" id="PTHR42833:SF4">
    <property type="entry name" value="URIDYLATE KINASE PUMPKIN, CHLOROPLASTIC"/>
    <property type="match status" value="1"/>
</dbReference>
<reference evidence="13 14" key="1">
    <citation type="submission" date="2021-08" db="EMBL/GenBank/DDBJ databases">
        <title>Caldovatus sediminis gen. nov., sp. nov., a moderately thermophilic bacterium isolated from a hot spring.</title>
        <authorList>
            <person name="Hu C.-J."/>
            <person name="Li W.-J."/>
            <person name="Xian W.-D."/>
        </authorList>
    </citation>
    <scope>NUCLEOTIDE SEQUENCE [LARGE SCALE GENOMIC DNA]</scope>
    <source>
        <strain evidence="13 14">SYSU G05006</strain>
    </source>
</reference>
<feature type="binding site" evidence="11">
    <location>
        <position position="171"/>
    </location>
    <ligand>
        <name>ATP</name>
        <dbReference type="ChEBI" id="CHEBI:30616"/>
    </ligand>
</feature>
<feature type="binding site" evidence="11">
    <location>
        <begin position="15"/>
        <end position="18"/>
    </location>
    <ligand>
        <name>ATP</name>
        <dbReference type="ChEBI" id="CHEBI:30616"/>
    </ligand>
</feature>
<dbReference type="CDD" id="cd04254">
    <property type="entry name" value="AAK_UMPK-PyrH-Ec"/>
    <property type="match status" value="1"/>
</dbReference>
<organism evidence="13 14">
    <name type="scientific">Caldovatus aquaticus</name>
    <dbReference type="NCBI Taxonomy" id="2865671"/>
    <lineage>
        <taxon>Bacteria</taxon>
        <taxon>Pseudomonadati</taxon>
        <taxon>Pseudomonadota</taxon>
        <taxon>Alphaproteobacteria</taxon>
        <taxon>Acetobacterales</taxon>
        <taxon>Roseomonadaceae</taxon>
        <taxon>Caldovatus</taxon>
    </lineage>
</organism>
<dbReference type="EC" id="2.7.4.22" evidence="11"/>
<feature type="binding site" evidence="11">
    <location>
        <position position="62"/>
    </location>
    <ligand>
        <name>ATP</name>
        <dbReference type="ChEBI" id="CHEBI:30616"/>
    </ligand>
</feature>
<dbReference type="InterPro" id="IPR015963">
    <property type="entry name" value="Uridylate_kinase_bac"/>
</dbReference>
<name>A0ABS7F125_9PROT</name>
<dbReference type="RefSeq" id="WP_220117071.1">
    <property type="nucleotide sequence ID" value="NZ_JAHZUY010000013.1"/>
</dbReference>
<dbReference type="InterPro" id="IPR001048">
    <property type="entry name" value="Asp/Glu/Uridylate_kinase"/>
</dbReference>
<dbReference type="Proteomes" id="UP001519924">
    <property type="component" value="Unassembled WGS sequence"/>
</dbReference>
<evidence type="ECO:0000256" key="6">
    <source>
        <dbReference type="ARBA" id="ARBA00022741"/>
    </source>
</evidence>
<dbReference type="Gene3D" id="3.40.1160.10">
    <property type="entry name" value="Acetylglutamate kinase-like"/>
    <property type="match status" value="1"/>
</dbReference>
<feature type="domain" description="Aspartate/glutamate/uridylate kinase" evidence="12">
    <location>
        <begin position="10"/>
        <end position="219"/>
    </location>
</feature>